<comment type="caution">
    <text evidence="5">The sequence shown here is derived from an EMBL/GenBank/DDBJ whole genome shotgun (WGS) entry which is preliminary data.</text>
</comment>
<organism evidence="5 6">
    <name type="scientific">Thermomonospora cellulosilytica</name>
    <dbReference type="NCBI Taxonomy" id="1411118"/>
    <lineage>
        <taxon>Bacteria</taxon>
        <taxon>Bacillati</taxon>
        <taxon>Actinomycetota</taxon>
        <taxon>Actinomycetes</taxon>
        <taxon>Streptosporangiales</taxon>
        <taxon>Thermomonosporaceae</taxon>
        <taxon>Thermomonospora</taxon>
    </lineage>
</organism>
<evidence type="ECO:0000259" key="3">
    <source>
        <dbReference type="Pfam" id="PF03446"/>
    </source>
</evidence>
<keyword evidence="6" id="KW-1185">Reference proteome</keyword>
<keyword evidence="2" id="KW-0560">Oxidoreductase</keyword>
<dbReference type="PIRSF" id="PIRSF000103">
    <property type="entry name" value="HIBADH"/>
    <property type="match status" value="1"/>
</dbReference>
<dbReference type="InterPro" id="IPR015815">
    <property type="entry name" value="HIBADH-related"/>
</dbReference>
<dbReference type="EMBL" id="JACJII010000001">
    <property type="protein sequence ID" value="MBA9005061.1"/>
    <property type="molecule type" value="Genomic_DNA"/>
</dbReference>
<dbReference type="Gene3D" id="1.10.1040.10">
    <property type="entry name" value="N-(1-d-carboxylethyl)-l-norvaline Dehydrogenase, domain 2"/>
    <property type="match status" value="1"/>
</dbReference>
<dbReference type="InterPro" id="IPR013328">
    <property type="entry name" value="6PGD_dom2"/>
</dbReference>
<feature type="domain" description="6-phosphogluconate dehydrogenase NADP-binding" evidence="3">
    <location>
        <begin position="9"/>
        <end position="157"/>
    </location>
</feature>
<evidence type="ECO:0000256" key="2">
    <source>
        <dbReference type="ARBA" id="ARBA00023002"/>
    </source>
</evidence>
<dbReference type="Gene3D" id="3.40.50.720">
    <property type="entry name" value="NAD(P)-binding Rossmann-like Domain"/>
    <property type="match status" value="1"/>
</dbReference>
<dbReference type="SUPFAM" id="SSF51735">
    <property type="entry name" value="NAD(P)-binding Rossmann-fold domains"/>
    <property type="match status" value="1"/>
</dbReference>
<sequence length="290" mass="30369">MDKDNATPVSVLGLGLMGAALARAFLNAGHPTTVWNRSAGKADALAAEGAVRAATVAEAIDASDLIIVCVLDYPVVRALLEPVAGGLDGKTVVNLTSGTPDQARRMSTWAIEQGADYLDGGIMAIPQMIAQPEALILYSGSRRAYTDHESVLGVLATGRYVGTDAGRAALFDLAMLTAMYGQIAGYLQGVALVDAEGVTAAEITPLIVSWLNAMAATLPHDAEQIDRREYTTDVSSLDLNKAGLATLVQAYEDQGLPTDVLKPIQSLIERRVAAGHGTDSLAGLIELLRK</sequence>
<comment type="similarity">
    <text evidence="1">Belongs to the HIBADH-related family.</text>
</comment>
<gene>
    <name evidence="5" type="ORF">HNR21_003943</name>
</gene>
<protein>
    <submittedName>
        <fullName evidence="5">3-hydroxyisobutyrate dehydrogenase-like beta-hydroxyacid dehydrogenase</fullName>
    </submittedName>
</protein>
<dbReference type="RefSeq" id="WP_182706350.1">
    <property type="nucleotide sequence ID" value="NZ_JACJII010000001.1"/>
</dbReference>
<evidence type="ECO:0000256" key="1">
    <source>
        <dbReference type="ARBA" id="ARBA00009080"/>
    </source>
</evidence>
<dbReference type="Proteomes" id="UP000539313">
    <property type="component" value="Unassembled WGS sequence"/>
</dbReference>
<dbReference type="AlphaFoldDB" id="A0A7W3N025"/>
<dbReference type="Pfam" id="PF03446">
    <property type="entry name" value="NAD_binding_2"/>
    <property type="match status" value="1"/>
</dbReference>
<dbReference type="PANTHER" id="PTHR43580">
    <property type="entry name" value="OXIDOREDUCTASE GLYR1-RELATED"/>
    <property type="match status" value="1"/>
</dbReference>
<evidence type="ECO:0000259" key="4">
    <source>
        <dbReference type="Pfam" id="PF21761"/>
    </source>
</evidence>
<dbReference type="GO" id="GO:0050661">
    <property type="term" value="F:NADP binding"/>
    <property type="evidence" value="ECO:0007669"/>
    <property type="project" value="InterPro"/>
</dbReference>
<proteinExistence type="inferred from homology"/>
<evidence type="ECO:0000313" key="5">
    <source>
        <dbReference type="EMBL" id="MBA9005061.1"/>
    </source>
</evidence>
<name>A0A7W3N025_9ACTN</name>
<feature type="domain" description="NADPH-dependent reductive aminase-like C-terminal" evidence="4">
    <location>
        <begin position="164"/>
        <end position="290"/>
    </location>
</feature>
<dbReference type="InterPro" id="IPR036291">
    <property type="entry name" value="NAD(P)-bd_dom_sf"/>
</dbReference>
<dbReference type="GO" id="GO:0016491">
    <property type="term" value="F:oxidoreductase activity"/>
    <property type="evidence" value="ECO:0007669"/>
    <property type="project" value="UniProtKB-KW"/>
</dbReference>
<dbReference type="PANTHER" id="PTHR43580:SF2">
    <property type="entry name" value="CYTOKINE-LIKE NUCLEAR FACTOR N-PAC"/>
    <property type="match status" value="1"/>
</dbReference>
<evidence type="ECO:0000313" key="6">
    <source>
        <dbReference type="Proteomes" id="UP000539313"/>
    </source>
</evidence>
<dbReference type="InterPro" id="IPR048666">
    <property type="entry name" value="RedAm-like_C"/>
</dbReference>
<dbReference type="Pfam" id="PF21761">
    <property type="entry name" value="RedAm-like_C"/>
    <property type="match status" value="1"/>
</dbReference>
<dbReference type="InterPro" id="IPR051265">
    <property type="entry name" value="HIBADH-related_NP60_sf"/>
</dbReference>
<accession>A0A7W3N025</accession>
<dbReference type="InterPro" id="IPR006115">
    <property type="entry name" value="6PGDH_NADP-bd"/>
</dbReference>
<reference evidence="5 6" key="1">
    <citation type="submission" date="2020-08" db="EMBL/GenBank/DDBJ databases">
        <title>Sequencing the genomes of 1000 actinobacteria strains.</title>
        <authorList>
            <person name="Klenk H.-P."/>
        </authorList>
    </citation>
    <scope>NUCLEOTIDE SEQUENCE [LARGE SCALE GENOMIC DNA]</scope>
    <source>
        <strain evidence="5 6">DSM 45823</strain>
    </source>
</reference>